<organism evidence="1 2">
    <name type="scientific">Gossypium tomentosum</name>
    <name type="common">Hawaiian cotton</name>
    <name type="synonym">Gossypium sandvicense</name>
    <dbReference type="NCBI Taxonomy" id="34277"/>
    <lineage>
        <taxon>Eukaryota</taxon>
        <taxon>Viridiplantae</taxon>
        <taxon>Streptophyta</taxon>
        <taxon>Embryophyta</taxon>
        <taxon>Tracheophyta</taxon>
        <taxon>Spermatophyta</taxon>
        <taxon>Magnoliopsida</taxon>
        <taxon>eudicotyledons</taxon>
        <taxon>Gunneridae</taxon>
        <taxon>Pentapetalae</taxon>
        <taxon>rosids</taxon>
        <taxon>malvids</taxon>
        <taxon>Malvales</taxon>
        <taxon>Malvaceae</taxon>
        <taxon>Malvoideae</taxon>
        <taxon>Gossypium</taxon>
    </lineage>
</organism>
<dbReference type="Proteomes" id="UP000322667">
    <property type="component" value="Chromosome D10"/>
</dbReference>
<protein>
    <submittedName>
        <fullName evidence="1">Uncharacterized protein</fullName>
    </submittedName>
</protein>
<dbReference type="Pfam" id="PF22909">
    <property type="entry name" value="Caulimovir_coat_dom"/>
    <property type="match status" value="1"/>
</dbReference>
<name>A0A5D2J614_GOSTO</name>
<sequence length="116" mass="13505">MVKYLETTLGDTAKRAWDNFKASYENEDRELLSLGNKPQNFINLVSYLLIGSDPNMGSRYQQSDVVRKLEQLTLKDWTHVILFLNNYIHYTSISQNIHNEEFLNKLINKLPSALGR</sequence>
<accession>A0A5D2J614</accession>
<dbReference type="AlphaFoldDB" id="A0A5D2J614"/>
<proteinExistence type="predicted"/>
<reference evidence="1 2" key="1">
    <citation type="submission" date="2019-07" db="EMBL/GenBank/DDBJ databases">
        <title>WGS assembly of Gossypium tomentosum.</title>
        <authorList>
            <person name="Chen Z.J."/>
            <person name="Sreedasyam A."/>
            <person name="Ando A."/>
            <person name="Song Q."/>
            <person name="De L."/>
            <person name="Hulse-Kemp A."/>
            <person name="Ding M."/>
            <person name="Ye W."/>
            <person name="Kirkbride R."/>
            <person name="Jenkins J."/>
            <person name="Plott C."/>
            <person name="Lovell J."/>
            <person name="Lin Y.-M."/>
            <person name="Vaughn R."/>
            <person name="Liu B."/>
            <person name="Li W."/>
            <person name="Simpson S."/>
            <person name="Scheffler B."/>
            <person name="Saski C."/>
            <person name="Grover C."/>
            <person name="Hu G."/>
            <person name="Conover J."/>
            <person name="Carlson J."/>
            <person name="Shu S."/>
            <person name="Boston L."/>
            <person name="Williams M."/>
            <person name="Peterson D."/>
            <person name="Mcgee K."/>
            <person name="Jones D."/>
            <person name="Wendel J."/>
            <person name="Stelly D."/>
            <person name="Grimwood J."/>
            <person name="Schmutz J."/>
        </authorList>
    </citation>
    <scope>NUCLEOTIDE SEQUENCE [LARGE SCALE GENOMIC DNA]</scope>
    <source>
        <strain evidence="1">7179.01</strain>
    </source>
</reference>
<evidence type="ECO:0000313" key="2">
    <source>
        <dbReference type="Proteomes" id="UP000322667"/>
    </source>
</evidence>
<keyword evidence="2" id="KW-1185">Reference proteome</keyword>
<gene>
    <name evidence="1" type="ORF">ES332_D10G185800v1</name>
</gene>
<dbReference type="EMBL" id="CM017632">
    <property type="protein sequence ID" value="TYH50160.1"/>
    <property type="molecule type" value="Genomic_DNA"/>
</dbReference>
<evidence type="ECO:0000313" key="1">
    <source>
        <dbReference type="EMBL" id="TYH50160.1"/>
    </source>
</evidence>